<dbReference type="GO" id="GO:0016020">
    <property type="term" value="C:membrane"/>
    <property type="evidence" value="ECO:0007669"/>
    <property type="project" value="TreeGrafter"/>
</dbReference>
<dbReference type="PROSITE" id="PS00061">
    <property type="entry name" value="ADH_SHORT"/>
    <property type="match status" value="1"/>
</dbReference>
<protein>
    <submittedName>
        <fullName evidence="5">Short-subunit dehydrogenase</fullName>
    </submittedName>
</protein>
<dbReference type="PANTHER" id="PTHR44196:SF1">
    <property type="entry name" value="DEHYDROGENASE_REDUCTASE SDR FAMILY MEMBER 7B"/>
    <property type="match status" value="1"/>
</dbReference>
<dbReference type="InterPro" id="IPR036291">
    <property type="entry name" value="NAD(P)-bd_dom_sf"/>
</dbReference>
<comment type="caution">
    <text evidence="5">The sequence shown here is derived from an EMBL/GenBank/DDBJ whole genome shotgun (WGS) entry which is preliminary data.</text>
</comment>
<sequence>MDIADRVVLVTGASSGIGEATARLAHERGARVAMVARRAERLDRLVQDLPGSFALTMDVTGESAPAEIVRRTVERFGRVDVLVNNAGRGLNLPVADSGLEQVRSIVELNVVAALRMMQAVVPDMRSRGEGVVVNVSSGTTLMALPGTGVYAATKAALEQFSAVARVELAPDGIVVSTLLPSLTRTEFAGSVEAGESRSYDDLPDDLPFAVQTAEHVAEQILATVASGETGVVLGRDGAQA</sequence>
<comment type="similarity">
    <text evidence="1 3">Belongs to the short-chain dehydrogenases/reductases (SDR) family.</text>
</comment>
<dbReference type="InterPro" id="IPR057326">
    <property type="entry name" value="KR_dom"/>
</dbReference>
<accession>A0A4Q7UWN7</accession>
<evidence type="ECO:0000313" key="5">
    <source>
        <dbReference type="EMBL" id="RZT86382.1"/>
    </source>
</evidence>
<dbReference type="EMBL" id="SHKL01000001">
    <property type="protein sequence ID" value="RZT86382.1"/>
    <property type="molecule type" value="Genomic_DNA"/>
</dbReference>
<keyword evidence="6" id="KW-1185">Reference proteome</keyword>
<keyword evidence="2" id="KW-0560">Oxidoreductase</keyword>
<feature type="domain" description="Ketoreductase" evidence="4">
    <location>
        <begin position="6"/>
        <end position="182"/>
    </location>
</feature>
<dbReference type="PANTHER" id="PTHR44196">
    <property type="entry name" value="DEHYDROGENASE/REDUCTASE SDR FAMILY MEMBER 7B"/>
    <property type="match status" value="1"/>
</dbReference>
<evidence type="ECO:0000256" key="1">
    <source>
        <dbReference type="ARBA" id="ARBA00006484"/>
    </source>
</evidence>
<gene>
    <name evidence="5" type="ORF">EV383_3276</name>
</gene>
<evidence type="ECO:0000313" key="6">
    <source>
        <dbReference type="Proteomes" id="UP000291591"/>
    </source>
</evidence>
<dbReference type="InterPro" id="IPR020904">
    <property type="entry name" value="Sc_DH/Rdtase_CS"/>
</dbReference>
<dbReference type="SUPFAM" id="SSF51735">
    <property type="entry name" value="NAD(P)-binding Rossmann-fold domains"/>
    <property type="match status" value="1"/>
</dbReference>
<dbReference type="GO" id="GO:0016491">
    <property type="term" value="F:oxidoreductase activity"/>
    <property type="evidence" value="ECO:0007669"/>
    <property type="project" value="UniProtKB-KW"/>
</dbReference>
<dbReference type="PRINTS" id="PR00081">
    <property type="entry name" value="GDHRDH"/>
</dbReference>
<dbReference type="Pfam" id="PF00106">
    <property type="entry name" value="adh_short"/>
    <property type="match status" value="1"/>
</dbReference>
<evidence type="ECO:0000256" key="2">
    <source>
        <dbReference type="ARBA" id="ARBA00023002"/>
    </source>
</evidence>
<dbReference type="InterPro" id="IPR002347">
    <property type="entry name" value="SDR_fam"/>
</dbReference>
<evidence type="ECO:0000259" key="4">
    <source>
        <dbReference type="SMART" id="SM00822"/>
    </source>
</evidence>
<organism evidence="5 6">
    <name type="scientific">Pseudonocardia sediminis</name>
    <dbReference type="NCBI Taxonomy" id="1397368"/>
    <lineage>
        <taxon>Bacteria</taxon>
        <taxon>Bacillati</taxon>
        <taxon>Actinomycetota</taxon>
        <taxon>Actinomycetes</taxon>
        <taxon>Pseudonocardiales</taxon>
        <taxon>Pseudonocardiaceae</taxon>
        <taxon>Pseudonocardia</taxon>
    </lineage>
</organism>
<dbReference type="Proteomes" id="UP000291591">
    <property type="component" value="Unassembled WGS sequence"/>
</dbReference>
<dbReference type="PRINTS" id="PR00080">
    <property type="entry name" value="SDRFAMILY"/>
</dbReference>
<dbReference type="AlphaFoldDB" id="A0A4Q7UWN7"/>
<name>A0A4Q7UWN7_PSEST</name>
<dbReference type="Gene3D" id="3.40.50.720">
    <property type="entry name" value="NAD(P)-binding Rossmann-like Domain"/>
    <property type="match status" value="1"/>
</dbReference>
<evidence type="ECO:0000256" key="3">
    <source>
        <dbReference type="RuleBase" id="RU000363"/>
    </source>
</evidence>
<reference evidence="5 6" key="1">
    <citation type="submission" date="2019-02" db="EMBL/GenBank/DDBJ databases">
        <title>Sequencing the genomes of 1000 actinobacteria strains.</title>
        <authorList>
            <person name="Klenk H.-P."/>
        </authorList>
    </citation>
    <scope>NUCLEOTIDE SEQUENCE [LARGE SCALE GENOMIC DNA]</scope>
    <source>
        <strain evidence="5 6">DSM 45779</strain>
    </source>
</reference>
<proteinExistence type="inferred from homology"/>
<dbReference type="OrthoDB" id="9792003at2"/>
<dbReference type="SMART" id="SM00822">
    <property type="entry name" value="PKS_KR"/>
    <property type="match status" value="1"/>
</dbReference>
<dbReference type="RefSeq" id="WP_130290692.1">
    <property type="nucleotide sequence ID" value="NZ_SHKL01000001.1"/>
</dbReference>